<evidence type="ECO:0000256" key="8">
    <source>
        <dbReference type="ARBA" id="ARBA00023114"/>
    </source>
</evidence>
<evidence type="ECO:0000256" key="12">
    <source>
        <dbReference type="PROSITE-ProRule" id="PRU10143"/>
    </source>
</evidence>
<dbReference type="InterPro" id="IPR012910">
    <property type="entry name" value="Plug_dom"/>
</dbReference>
<evidence type="ECO:0000256" key="13">
    <source>
        <dbReference type="RuleBase" id="RU003357"/>
    </source>
</evidence>
<evidence type="ECO:0000256" key="7">
    <source>
        <dbReference type="ARBA" id="ARBA00023077"/>
    </source>
</evidence>
<proteinExistence type="inferred from homology"/>
<dbReference type="EMBL" id="JAVDWO010000007">
    <property type="protein sequence ID" value="MDR7193178.1"/>
    <property type="molecule type" value="Genomic_DNA"/>
</dbReference>
<keyword evidence="9 11" id="KW-0472">Membrane</keyword>
<dbReference type="Proteomes" id="UP001256588">
    <property type="component" value="Unassembled WGS sequence"/>
</dbReference>
<evidence type="ECO:0000256" key="14">
    <source>
        <dbReference type="SAM" id="SignalP"/>
    </source>
</evidence>
<comment type="subcellular location">
    <subcellularLocation>
        <location evidence="1 11">Cell outer membrane</location>
        <topology evidence="1 11">Multi-pass membrane protein</topology>
    </subcellularLocation>
</comment>
<keyword evidence="5 14" id="KW-0732">Signal</keyword>
<dbReference type="InterPro" id="IPR036942">
    <property type="entry name" value="Beta-barrel_TonB_sf"/>
</dbReference>
<evidence type="ECO:0000256" key="3">
    <source>
        <dbReference type="ARBA" id="ARBA00022452"/>
    </source>
</evidence>
<dbReference type="InterPro" id="IPR000531">
    <property type="entry name" value="Beta-barrel_TonB"/>
</dbReference>
<feature type="domain" description="TonB-dependent receptor plug" evidence="16">
    <location>
        <begin position="46"/>
        <end position="150"/>
    </location>
</feature>
<evidence type="ECO:0000256" key="5">
    <source>
        <dbReference type="ARBA" id="ARBA00022729"/>
    </source>
</evidence>
<reference evidence="17 18" key="1">
    <citation type="submission" date="2023-07" db="EMBL/GenBank/DDBJ databases">
        <title>Sorghum-associated microbial communities from plants grown in Nebraska, USA.</title>
        <authorList>
            <person name="Schachtman D."/>
        </authorList>
    </citation>
    <scope>NUCLEOTIDE SEQUENCE [LARGE SCALE GENOMIC DNA]</scope>
    <source>
        <strain evidence="17 18">4099</strain>
    </source>
</reference>
<feature type="signal peptide" evidence="14">
    <location>
        <begin position="1"/>
        <end position="21"/>
    </location>
</feature>
<evidence type="ECO:0000256" key="2">
    <source>
        <dbReference type="ARBA" id="ARBA00022448"/>
    </source>
</evidence>
<dbReference type="PROSITE" id="PS00430">
    <property type="entry name" value="TONB_DEPENDENT_REC_1"/>
    <property type="match status" value="1"/>
</dbReference>
<dbReference type="PANTHER" id="PTHR30069:SF53">
    <property type="entry name" value="COLICIN I RECEPTOR-RELATED"/>
    <property type="match status" value="1"/>
</dbReference>
<keyword evidence="6" id="KW-0406">Ion transport</keyword>
<dbReference type="SUPFAM" id="SSF56935">
    <property type="entry name" value="Porins"/>
    <property type="match status" value="1"/>
</dbReference>
<keyword evidence="7 12" id="KW-0798">TonB box</keyword>
<evidence type="ECO:0000259" key="16">
    <source>
        <dbReference type="Pfam" id="PF07715"/>
    </source>
</evidence>
<keyword evidence="4 11" id="KW-0812">Transmembrane</keyword>
<dbReference type="PANTHER" id="PTHR30069">
    <property type="entry name" value="TONB-DEPENDENT OUTER MEMBRANE RECEPTOR"/>
    <property type="match status" value="1"/>
</dbReference>
<dbReference type="Pfam" id="PF00593">
    <property type="entry name" value="TonB_dep_Rec_b-barrel"/>
    <property type="match status" value="1"/>
</dbReference>
<evidence type="ECO:0000313" key="18">
    <source>
        <dbReference type="Proteomes" id="UP001256588"/>
    </source>
</evidence>
<dbReference type="Gene3D" id="2.40.170.20">
    <property type="entry name" value="TonB-dependent receptor, beta-barrel domain"/>
    <property type="match status" value="1"/>
</dbReference>
<dbReference type="InterPro" id="IPR010916">
    <property type="entry name" value="TonB_box_CS"/>
</dbReference>
<comment type="similarity">
    <text evidence="11 13">Belongs to the TonB-dependent receptor family.</text>
</comment>
<name>A0ABU1XWT3_9GAMM</name>
<feature type="short sequence motif" description="TonB box" evidence="12">
    <location>
        <begin position="32"/>
        <end position="38"/>
    </location>
</feature>
<dbReference type="InterPro" id="IPR010101">
    <property type="entry name" value="B12_transptr_BtuB"/>
</dbReference>
<dbReference type="CDD" id="cd01347">
    <property type="entry name" value="ligand_gated_channel"/>
    <property type="match status" value="1"/>
</dbReference>
<keyword evidence="2 11" id="KW-0813">Transport</keyword>
<dbReference type="Gene3D" id="2.170.130.10">
    <property type="entry name" value="TonB-dependent receptor, plug domain"/>
    <property type="match status" value="1"/>
</dbReference>
<evidence type="ECO:0000256" key="10">
    <source>
        <dbReference type="ARBA" id="ARBA00023237"/>
    </source>
</evidence>
<comment type="caution">
    <text evidence="17">The sequence shown here is derived from an EMBL/GenBank/DDBJ whole genome shotgun (WGS) entry which is preliminary data.</text>
</comment>
<dbReference type="InterPro" id="IPR037066">
    <property type="entry name" value="Plug_dom_sf"/>
</dbReference>
<evidence type="ECO:0000256" key="1">
    <source>
        <dbReference type="ARBA" id="ARBA00004571"/>
    </source>
</evidence>
<dbReference type="RefSeq" id="WP_310235047.1">
    <property type="nucleotide sequence ID" value="NZ_JAVDWO010000007.1"/>
</dbReference>
<feature type="chain" id="PRO_5046117637" evidence="14">
    <location>
        <begin position="22"/>
        <end position="629"/>
    </location>
</feature>
<feature type="domain" description="TonB-dependent receptor-like beta-barrel" evidence="15">
    <location>
        <begin position="221"/>
        <end position="600"/>
    </location>
</feature>
<evidence type="ECO:0000259" key="15">
    <source>
        <dbReference type="Pfam" id="PF00593"/>
    </source>
</evidence>
<keyword evidence="3 11" id="KW-1134">Transmembrane beta strand</keyword>
<evidence type="ECO:0000256" key="11">
    <source>
        <dbReference type="PROSITE-ProRule" id="PRU01360"/>
    </source>
</evidence>
<evidence type="ECO:0000256" key="6">
    <source>
        <dbReference type="ARBA" id="ARBA00023065"/>
    </source>
</evidence>
<dbReference type="PROSITE" id="PS52016">
    <property type="entry name" value="TONB_DEPENDENT_REC_3"/>
    <property type="match status" value="1"/>
</dbReference>
<keyword evidence="18" id="KW-1185">Reference proteome</keyword>
<organism evidence="17 18">
    <name type="scientific">Luteimonas terrae</name>
    <dbReference type="NCBI Taxonomy" id="1530191"/>
    <lineage>
        <taxon>Bacteria</taxon>
        <taxon>Pseudomonadati</taxon>
        <taxon>Pseudomonadota</taxon>
        <taxon>Gammaproteobacteria</taxon>
        <taxon>Lysobacterales</taxon>
        <taxon>Lysobacteraceae</taxon>
        <taxon>Luteimonas</taxon>
    </lineage>
</organism>
<protein>
    <submittedName>
        <fullName evidence="17">Vitamin B12 transporter</fullName>
    </submittedName>
</protein>
<evidence type="ECO:0000256" key="9">
    <source>
        <dbReference type="ARBA" id="ARBA00023136"/>
    </source>
</evidence>
<dbReference type="NCBIfam" id="TIGR01779">
    <property type="entry name" value="TonB-B12"/>
    <property type="match status" value="1"/>
</dbReference>
<gene>
    <name evidence="17" type="ORF">J2W68_001912</name>
</gene>
<accession>A0ABU1XWT3</accession>
<dbReference type="Pfam" id="PF07715">
    <property type="entry name" value="Plug"/>
    <property type="match status" value="1"/>
</dbReference>
<keyword evidence="10 11" id="KW-0998">Cell outer membrane</keyword>
<sequence>MPFRTLTVAIVAALASPIAAAATAADTRDLDTVLVTANRAESTLGDTIVPAQVIDRAEIERTQARDLPELLRGRAGIQIANQGGPGKLSSVFMRGSESDHVLVLVDGVRIGSATAGLASFQDIPVDQIERIEIVRGPRSSLYGSEAIGGVIQIFTRRNTGAVRPHARIGIGSHNLREASAGLGGRAGRGWFGVDAAFQRTDGINACRGRGPLNGDFGAGCFVDEPDRDGYRNRSFNLRGGVELADSLTLEGNALRADAFNEYDGSYGNEAENVQQVAGGKLTYAPSNVVRLTAQAGRSYDKSMTYQRDANAGTRSDLGHLDTRRDTASLQADFTLAPTQALSLGFDWLSDNVESQTVYAVTQRDNFATFAEYQGRVGAHRLQASARYDDNEQFGGHGTGSIGWGMDLERGLRFNANVGTGFKAPTFNDLYYPGSESPDLKPERSKSANIGVSQYSDDWNWSFNVFESRIDDLIVFVYPPPDYVGTGMNIDEARIRGAELTFATTLAGFDLSTELSHVDPRDRSDSANNGNLLARRARNSGRLDIDRSLGDFRIGTTLRASSSRFDNAANTVRVAGHGTLDLRAAWAFNPDWTLEARATNVLDKAYETIAWYGQPGREYGLALRWSPTTR</sequence>
<keyword evidence="8" id="KW-0626">Porin</keyword>
<evidence type="ECO:0000313" key="17">
    <source>
        <dbReference type="EMBL" id="MDR7193178.1"/>
    </source>
</evidence>
<evidence type="ECO:0000256" key="4">
    <source>
        <dbReference type="ARBA" id="ARBA00022692"/>
    </source>
</evidence>
<dbReference type="InterPro" id="IPR039426">
    <property type="entry name" value="TonB-dep_rcpt-like"/>
</dbReference>